<protein>
    <submittedName>
        <fullName evidence="2">Uncharacterized protein</fullName>
    </submittedName>
</protein>
<accession>A0A011U7P0</accession>
<dbReference type="EMBL" id="JENY01000034">
    <property type="protein sequence ID" value="EXL02126.1"/>
    <property type="molecule type" value="Genomic_DNA"/>
</dbReference>
<reference evidence="2 3" key="1">
    <citation type="submission" date="2014-02" db="EMBL/GenBank/DDBJ databases">
        <title>Aquamicrobium defluvii Genome sequencing.</title>
        <authorList>
            <person name="Wang X."/>
        </authorList>
    </citation>
    <scope>NUCLEOTIDE SEQUENCE [LARGE SCALE GENOMIC DNA]</scope>
    <source>
        <strain evidence="2 3">W13Z1</strain>
    </source>
</reference>
<sequence length="74" mass="8011">MPNDPNTPAADKDRPSPNLSSADKDGNAEWDDVSEASWESFPASDPPAWISRVHDRASTDDKQGRADTADGQDK</sequence>
<dbReference type="STRING" id="69279.BG36_16150"/>
<gene>
    <name evidence="2" type="ORF">BG36_16150</name>
</gene>
<comment type="caution">
    <text evidence="2">The sequence shown here is derived from an EMBL/GenBank/DDBJ whole genome shotgun (WGS) entry which is preliminary data.</text>
</comment>
<evidence type="ECO:0000313" key="3">
    <source>
        <dbReference type="Proteomes" id="UP000019849"/>
    </source>
</evidence>
<dbReference type="HOGENOM" id="CLU_2679656_0_0_5"/>
<dbReference type="AlphaFoldDB" id="A0A011U7P0"/>
<organism evidence="2 3">
    <name type="scientific">Aquamicrobium defluvii</name>
    <dbReference type="NCBI Taxonomy" id="69279"/>
    <lineage>
        <taxon>Bacteria</taxon>
        <taxon>Pseudomonadati</taxon>
        <taxon>Pseudomonadota</taxon>
        <taxon>Alphaproteobacteria</taxon>
        <taxon>Hyphomicrobiales</taxon>
        <taxon>Phyllobacteriaceae</taxon>
        <taxon>Aquamicrobium</taxon>
    </lineage>
</organism>
<evidence type="ECO:0000256" key="1">
    <source>
        <dbReference type="SAM" id="MobiDB-lite"/>
    </source>
</evidence>
<proteinExistence type="predicted"/>
<evidence type="ECO:0000313" key="2">
    <source>
        <dbReference type="EMBL" id="EXL02126.1"/>
    </source>
</evidence>
<feature type="region of interest" description="Disordered" evidence="1">
    <location>
        <begin position="1"/>
        <end position="74"/>
    </location>
</feature>
<feature type="compositionally biased region" description="Basic and acidic residues" evidence="1">
    <location>
        <begin position="52"/>
        <end position="74"/>
    </location>
</feature>
<dbReference type="Proteomes" id="UP000019849">
    <property type="component" value="Unassembled WGS sequence"/>
</dbReference>
<name>A0A011U7P0_9HYPH</name>